<keyword evidence="2" id="KW-1185">Reference proteome</keyword>
<dbReference type="EMBL" id="CP015441">
    <property type="protein sequence ID" value="ANC50667.1"/>
    <property type="molecule type" value="Genomic_DNA"/>
</dbReference>
<organism evidence="1 2">
    <name type="scientific">Aurantiacibacter atlanticus</name>
    <dbReference type="NCBI Taxonomy" id="1648404"/>
    <lineage>
        <taxon>Bacteria</taxon>
        <taxon>Pseudomonadati</taxon>
        <taxon>Pseudomonadota</taxon>
        <taxon>Alphaproteobacteria</taxon>
        <taxon>Sphingomonadales</taxon>
        <taxon>Erythrobacteraceae</taxon>
        <taxon>Aurantiacibacter</taxon>
    </lineage>
</organism>
<geneLocation type="plasmid" evidence="2"/>
<reference evidence="1 2" key="1">
    <citation type="submission" date="2016-04" db="EMBL/GenBank/DDBJ databases">
        <title>The complete genome sequence of Erythrobacter atlanticus s21-N3.</title>
        <authorList>
            <person name="Wang W."/>
            <person name="Wang L."/>
            <person name="Zhuang L."/>
            <person name="Shao Z."/>
        </authorList>
    </citation>
    <scope>NUCLEOTIDE SEQUENCE [LARGE SCALE GENOMIC DNA]</scope>
    <source>
        <strain evidence="2">s21-N3</strain>
        <plasmid evidence="2">Plasmid</plasmid>
    </source>
</reference>
<evidence type="ECO:0000313" key="2">
    <source>
        <dbReference type="Proteomes" id="UP000059113"/>
    </source>
</evidence>
<dbReference type="KEGG" id="ery:CP97_14977"/>
<keyword evidence="1" id="KW-0614">Plasmid</keyword>
<dbReference type="RefSeq" id="WP_063612634.1">
    <property type="nucleotide sequence ID" value="NZ_CP015441.1"/>
</dbReference>
<protein>
    <submittedName>
        <fullName evidence="1">Uncharacterized protein</fullName>
    </submittedName>
</protein>
<dbReference type="Proteomes" id="UP000059113">
    <property type="component" value="Plasmid"/>
</dbReference>
<dbReference type="AlphaFoldDB" id="A0A160HUK8"/>
<name>A0A160HUK8_9SPHN</name>
<gene>
    <name evidence="1" type="ORF">CP97_14977</name>
</gene>
<sequence>MFASVIEAKLSSNHVFGFILVGRSPPSLTALVPCGDQNRGLPSGSADALGDAERQPKALPIPAVNIDVNLRIAQYMHGSSCGDWGVYSPPNASNQSDRMRKVGRLSLFNRPICHSDPVPGASASETNCIEKTPRRRRIRKAVARALSFTTYATPVTFDDGPAKQIERDRELIVAWDVARSIESPPVLAAFEVLCHEKALLTPKPANPTQKLNHRPAL</sequence>
<accession>A0A160HUK8</accession>
<evidence type="ECO:0000313" key="1">
    <source>
        <dbReference type="EMBL" id="ANC50667.1"/>
    </source>
</evidence>
<proteinExistence type="predicted"/>